<name>A0ABQ1U0J1_9BACT</name>
<dbReference type="EMBL" id="BMHT01000003">
    <property type="protein sequence ID" value="GGF06808.1"/>
    <property type="molecule type" value="Genomic_DNA"/>
</dbReference>
<evidence type="ECO:0000313" key="2">
    <source>
        <dbReference type="Proteomes" id="UP000632273"/>
    </source>
</evidence>
<evidence type="ECO:0000313" key="1">
    <source>
        <dbReference type="EMBL" id="GGF06808.1"/>
    </source>
</evidence>
<comment type="caution">
    <text evidence="1">The sequence shown here is derived from an EMBL/GenBank/DDBJ whole genome shotgun (WGS) entry which is preliminary data.</text>
</comment>
<organism evidence="1 2">
    <name type="scientific">Hymenobacter cavernae</name>
    <dbReference type="NCBI Taxonomy" id="2044852"/>
    <lineage>
        <taxon>Bacteria</taxon>
        <taxon>Pseudomonadati</taxon>
        <taxon>Bacteroidota</taxon>
        <taxon>Cytophagia</taxon>
        <taxon>Cytophagales</taxon>
        <taxon>Hymenobacteraceae</taxon>
        <taxon>Hymenobacter</taxon>
    </lineage>
</organism>
<reference evidence="2" key="1">
    <citation type="journal article" date="2019" name="Int. J. Syst. Evol. Microbiol.">
        <title>The Global Catalogue of Microorganisms (GCM) 10K type strain sequencing project: providing services to taxonomists for standard genome sequencing and annotation.</title>
        <authorList>
            <consortium name="The Broad Institute Genomics Platform"/>
            <consortium name="The Broad Institute Genome Sequencing Center for Infectious Disease"/>
            <person name="Wu L."/>
            <person name="Ma J."/>
        </authorList>
    </citation>
    <scope>NUCLEOTIDE SEQUENCE [LARGE SCALE GENOMIC DNA]</scope>
    <source>
        <strain evidence="2">CGMCC 1.15197</strain>
    </source>
</reference>
<accession>A0ABQ1U0J1</accession>
<dbReference type="Proteomes" id="UP000632273">
    <property type="component" value="Unassembled WGS sequence"/>
</dbReference>
<protein>
    <submittedName>
        <fullName evidence="1">Uncharacterized protein</fullName>
    </submittedName>
</protein>
<gene>
    <name evidence="1" type="ORF">GCM10011383_17290</name>
</gene>
<sequence length="60" mass="6483">MPASVAAASAAKHHQRVMQNPVAPLPASATLAFAEPDKAIRRIVIFYQDGTFTDYRPEAS</sequence>
<proteinExistence type="predicted"/>
<keyword evidence="2" id="KW-1185">Reference proteome</keyword>